<evidence type="ECO:0000313" key="2">
    <source>
        <dbReference type="EMBL" id="MBB4015249.1"/>
    </source>
</evidence>
<gene>
    <name evidence="2" type="ORF">GGR16_000255</name>
</gene>
<dbReference type="AlphaFoldDB" id="A0A840BV56"/>
<dbReference type="InterPro" id="IPR009506">
    <property type="entry name" value="YjiS-like"/>
</dbReference>
<dbReference type="Pfam" id="PF06568">
    <property type="entry name" value="YjiS-like"/>
    <property type="match status" value="1"/>
</dbReference>
<name>A0A840BV56_9HYPH</name>
<accession>A0A840BV56</accession>
<dbReference type="Proteomes" id="UP000577362">
    <property type="component" value="Unassembled WGS sequence"/>
</dbReference>
<evidence type="ECO:0000259" key="1">
    <source>
        <dbReference type="Pfam" id="PF06568"/>
    </source>
</evidence>
<sequence>MSELMTPKGTFAPTSAPTLGIAGARRADRSLWDRVKAAARALLHRRSVYRLAELDDRTLKDIGLLRTDIDSALAEPFYRDPTTLLAERAYHRRARARTTALVKLVRERAERSAEDGNAMTGDAPDGPRVTAQIHRITWSRLQGRTRRGAVKPAAILPPAAGACC</sequence>
<dbReference type="EMBL" id="JACIEN010000001">
    <property type="protein sequence ID" value="MBB4015249.1"/>
    <property type="molecule type" value="Genomic_DNA"/>
</dbReference>
<dbReference type="RefSeq" id="WP_019401650.1">
    <property type="nucleotide sequence ID" value="NZ_JACIEN010000001.1"/>
</dbReference>
<organism evidence="2 3">
    <name type="scientific">Chelatococcus caeni</name>
    <dbReference type="NCBI Taxonomy" id="1348468"/>
    <lineage>
        <taxon>Bacteria</taxon>
        <taxon>Pseudomonadati</taxon>
        <taxon>Pseudomonadota</taxon>
        <taxon>Alphaproteobacteria</taxon>
        <taxon>Hyphomicrobiales</taxon>
        <taxon>Chelatococcaceae</taxon>
        <taxon>Chelatococcus</taxon>
    </lineage>
</organism>
<comment type="caution">
    <text evidence="2">The sequence shown here is derived from an EMBL/GenBank/DDBJ whole genome shotgun (WGS) entry which is preliminary data.</text>
</comment>
<feature type="domain" description="YjiS-like" evidence="1">
    <location>
        <begin position="37"/>
        <end position="69"/>
    </location>
</feature>
<keyword evidence="3" id="KW-1185">Reference proteome</keyword>
<proteinExistence type="predicted"/>
<evidence type="ECO:0000313" key="3">
    <source>
        <dbReference type="Proteomes" id="UP000577362"/>
    </source>
</evidence>
<protein>
    <submittedName>
        <fullName evidence="2">Uncharacterized protein YjiS (DUF1127 family)</fullName>
    </submittedName>
</protein>
<reference evidence="2 3" key="1">
    <citation type="submission" date="2020-08" db="EMBL/GenBank/DDBJ databases">
        <title>Genomic Encyclopedia of Type Strains, Phase IV (KMG-IV): sequencing the most valuable type-strain genomes for metagenomic binning, comparative biology and taxonomic classification.</title>
        <authorList>
            <person name="Goeker M."/>
        </authorList>
    </citation>
    <scope>NUCLEOTIDE SEQUENCE [LARGE SCALE GENOMIC DNA]</scope>
    <source>
        <strain evidence="2 3">DSM 103737</strain>
    </source>
</reference>